<keyword evidence="6 11" id="KW-0798">TonB box</keyword>
<dbReference type="PANTHER" id="PTHR30069">
    <property type="entry name" value="TONB-DEPENDENT OUTER MEMBRANE RECEPTOR"/>
    <property type="match status" value="1"/>
</dbReference>
<dbReference type="InterPro" id="IPR012910">
    <property type="entry name" value="Plug_dom"/>
</dbReference>
<evidence type="ECO:0000256" key="6">
    <source>
        <dbReference type="ARBA" id="ARBA00023077"/>
    </source>
</evidence>
<gene>
    <name evidence="14" type="ORF">HPS55_11735</name>
</gene>
<dbReference type="PANTHER" id="PTHR30069:SF29">
    <property type="entry name" value="HEMOGLOBIN AND HEMOGLOBIN-HAPTOGLOBIN-BINDING PROTEIN 1-RELATED"/>
    <property type="match status" value="1"/>
</dbReference>
<dbReference type="InterPro" id="IPR008969">
    <property type="entry name" value="CarboxyPept-like_regulatory"/>
</dbReference>
<evidence type="ECO:0000259" key="12">
    <source>
        <dbReference type="Pfam" id="PF00593"/>
    </source>
</evidence>
<keyword evidence="3 10" id="KW-1134">Transmembrane beta strand</keyword>
<dbReference type="Gene3D" id="2.60.40.1120">
    <property type="entry name" value="Carboxypeptidase-like, regulatory domain"/>
    <property type="match status" value="1"/>
</dbReference>
<dbReference type="Gene3D" id="2.40.170.20">
    <property type="entry name" value="TonB-dependent receptor, beta-barrel domain"/>
    <property type="match status" value="1"/>
</dbReference>
<evidence type="ECO:0000256" key="2">
    <source>
        <dbReference type="ARBA" id="ARBA00022448"/>
    </source>
</evidence>
<comment type="caution">
    <text evidence="14">The sequence shown here is derived from an EMBL/GenBank/DDBJ whole genome shotgun (WGS) entry which is preliminary data.</text>
</comment>
<evidence type="ECO:0000259" key="13">
    <source>
        <dbReference type="Pfam" id="PF07715"/>
    </source>
</evidence>
<dbReference type="CDD" id="cd01347">
    <property type="entry name" value="ligand_gated_channel"/>
    <property type="match status" value="1"/>
</dbReference>
<keyword evidence="8 14" id="KW-0675">Receptor</keyword>
<evidence type="ECO:0000256" key="10">
    <source>
        <dbReference type="PROSITE-ProRule" id="PRU01360"/>
    </source>
</evidence>
<feature type="domain" description="TonB-dependent receptor-like beta-barrel" evidence="12">
    <location>
        <begin position="248"/>
        <end position="667"/>
    </location>
</feature>
<evidence type="ECO:0000256" key="9">
    <source>
        <dbReference type="ARBA" id="ARBA00023237"/>
    </source>
</evidence>
<evidence type="ECO:0000256" key="3">
    <source>
        <dbReference type="ARBA" id="ARBA00022452"/>
    </source>
</evidence>
<dbReference type="Pfam" id="PF07715">
    <property type="entry name" value="Plug"/>
    <property type="match status" value="1"/>
</dbReference>
<evidence type="ECO:0000313" key="14">
    <source>
        <dbReference type="EMBL" id="NPE14978.1"/>
    </source>
</evidence>
<dbReference type="InterPro" id="IPR000531">
    <property type="entry name" value="Beta-barrel_TonB"/>
</dbReference>
<dbReference type="Pfam" id="PF13715">
    <property type="entry name" value="CarbopepD_reg_2"/>
    <property type="match status" value="1"/>
</dbReference>
<keyword evidence="4 10" id="KW-0812">Transmembrane</keyword>
<organism evidence="14 15">
    <name type="scientific">Xylanibacter rodentium</name>
    <dbReference type="NCBI Taxonomy" id="2736289"/>
    <lineage>
        <taxon>Bacteria</taxon>
        <taxon>Pseudomonadati</taxon>
        <taxon>Bacteroidota</taxon>
        <taxon>Bacteroidia</taxon>
        <taxon>Bacteroidales</taxon>
        <taxon>Prevotellaceae</taxon>
        <taxon>Xylanibacter</taxon>
    </lineage>
</organism>
<name>A0ABX2AYH4_9BACT</name>
<accession>A0ABX2AYH4</accession>
<evidence type="ECO:0000313" key="15">
    <source>
        <dbReference type="Proteomes" id="UP001193734"/>
    </source>
</evidence>
<proteinExistence type="inferred from homology"/>
<keyword evidence="15" id="KW-1185">Reference proteome</keyword>
<feature type="domain" description="TonB-dependent receptor plug" evidence="13">
    <location>
        <begin position="106"/>
        <end position="210"/>
    </location>
</feature>
<dbReference type="SUPFAM" id="SSF56935">
    <property type="entry name" value="Porins"/>
    <property type="match status" value="1"/>
</dbReference>
<keyword evidence="7 10" id="KW-0472">Membrane</keyword>
<evidence type="ECO:0000256" key="1">
    <source>
        <dbReference type="ARBA" id="ARBA00004571"/>
    </source>
</evidence>
<dbReference type="InterPro" id="IPR039426">
    <property type="entry name" value="TonB-dep_rcpt-like"/>
</dbReference>
<comment type="similarity">
    <text evidence="10 11">Belongs to the TonB-dependent receptor family.</text>
</comment>
<comment type="subcellular location">
    <subcellularLocation>
        <location evidence="1 10">Cell outer membrane</location>
        <topology evidence="1 10">Multi-pass membrane protein</topology>
    </subcellularLocation>
</comment>
<dbReference type="Proteomes" id="UP001193734">
    <property type="component" value="Unassembled WGS sequence"/>
</dbReference>
<evidence type="ECO:0000256" key="7">
    <source>
        <dbReference type="ARBA" id="ARBA00023136"/>
    </source>
</evidence>
<dbReference type="InterPro" id="IPR036942">
    <property type="entry name" value="Beta-barrel_TonB_sf"/>
</dbReference>
<dbReference type="InterPro" id="IPR037066">
    <property type="entry name" value="Plug_dom_sf"/>
</dbReference>
<keyword evidence="9 10" id="KW-0998">Cell outer membrane</keyword>
<dbReference type="PROSITE" id="PS52016">
    <property type="entry name" value="TONB_DEPENDENT_REC_3"/>
    <property type="match status" value="1"/>
</dbReference>
<evidence type="ECO:0000256" key="4">
    <source>
        <dbReference type="ARBA" id="ARBA00022692"/>
    </source>
</evidence>
<dbReference type="Gene3D" id="2.170.130.10">
    <property type="entry name" value="TonB-dependent receptor, plug domain"/>
    <property type="match status" value="1"/>
</dbReference>
<evidence type="ECO:0000256" key="5">
    <source>
        <dbReference type="ARBA" id="ARBA00022729"/>
    </source>
</evidence>
<evidence type="ECO:0000256" key="11">
    <source>
        <dbReference type="RuleBase" id="RU003357"/>
    </source>
</evidence>
<keyword evidence="2 10" id="KW-0813">Transport</keyword>
<dbReference type="EMBL" id="JABKKE010000022">
    <property type="protein sequence ID" value="NPE14978.1"/>
    <property type="molecule type" value="Genomic_DNA"/>
</dbReference>
<evidence type="ECO:0000256" key="8">
    <source>
        <dbReference type="ARBA" id="ARBA00023170"/>
    </source>
</evidence>
<protein>
    <submittedName>
        <fullName evidence="14">TonB-dependent receptor</fullName>
    </submittedName>
</protein>
<keyword evidence="5" id="KW-0732">Signal</keyword>
<reference evidence="14 15" key="1">
    <citation type="submission" date="2020-05" db="EMBL/GenBank/DDBJ databases">
        <title>Distinct polysaccharide utilization as determinants for interspecies competition between intestinal Prevotella spp.</title>
        <authorList>
            <person name="Galvez E.J.C."/>
            <person name="Iljazovic A."/>
            <person name="Strowig T."/>
        </authorList>
    </citation>
    <scope>NUCLEOTIDE SEQUENCE [LARGE SCALE GENOMIC DNA]</scope>
    <source>
        <strain evidence="14 15">PROD</strain>
    </source>
</reference>
<dbReference type="SUPFAM" id="SSF49464">
    <property type="entry name" value="Carboxypeptidase regulatory domain-like"/>
    <property type="match status" value="1"/>
</dbReference>
<dbReference type="Pfam" id="PF00593">
    <property type="entry name" value="TonB_dep_Rec_b-barrel"/>
    <property type="match status" value="1"/>
</dbReference>
<sequence length="702" mass="79006">MAYSSVLASPYTIRGRVTTADGEALSYAYVRVEGKQYATQADKDGYYTLQLPEGHYELKANLLGYRPMSKYIKAAADSKVDFSLTEDMINLHTVTVTGTRTPKLLENTPVVTQIITAEDIAKTDATNIKDVLLTELPGLEFTLSMNQQVSLNMQGLGGMAILFLVDGERMAGETLDNIDFQRISTDNIERIEIVKGAASALYGSNSVGAVINIITKKAVDPWSLNLNTHFGSKHNGQRHGGALGIKSGKWNSLTNVQTDGTHTYTLNGKDEGDRMTVYGTRQWNFKEKLTYRFNDRMSLTGRAGYYFHERNSSAIANDRARDFSGGLRFLATLADKNQLDISYTFDRYDKSDYYKEIKKDVIDYKNVQNSLRALYTHHLQDNLALTVGGDAMIDYLMTYQFTDDGNRKQYTADAFAQADWALSKNWNIIAGARADYFSETGWKVTPKIAAMYRTGHLNIRGSYSGGFRAPTLKEMYMDFNMASIFNIYGNSNLGAENSHSFALSGEYAKSRYSFTATGYYNIVNNEITTIWDNSLENGNGAMVYRNIEGRDLLGVDVSLIVRYPCGIGGKLSYSYFHEYTRDGTPNMSDTRPHSITARLDYHKTLRDYEIDAALTGRYLSSANYHELQSGRYDTYIKASSPAYSIWKFTLTQRFFQAWRLIMSVDNIFNYRPQKYAYNSPLNGGTSFSLGASVDVEQIFKKK</sequence>